<keyword evidence="2" id="KW-1185">Reference proteome</keyword>
<sequence length="168" mass="18908">QQMKTLFSPLAIYLIVTLAIAHISKAQNSPKDYLQTHNAARAEVGVSPLIWNATLADFSKNLSIQRIKDCNLVDASPPSGYGENIAEASYPIAGVEAVKLWANEKVYYDYDKNECVGRNCWHYIQAVWNRTIGVGCERSRCNNGIWFVSCNYYPPGNLFDRPYAKPKN</sequence>
<proteinExistence type="predicted"/>
<comment type="caution">
    <text evidence="1">The sequence shown here is derived from an EMBL/GenBank/DDBJ whole genome shotgun (WGS) entry which is preliminary data.</text>
</comment>
<reference evidence="2" key="1">
    <citation type="journal article" date="2016" name="Nat. Biotechnol.">
        <title>Sequencing wild and cultivated cassava and related species reveals extensive interspecific hybridization and genetic diversity.</title>
        <authorList>
            <person name="Bredeson J.V."/>
            <person name="Lyons J.B."/>
            <person name="Prochnik S.E."/>
            <person name="Wu G.A."/>
            <person name="Ha C.M."/>
            <person name="Edsinger-Gonzales E."/>
            <person name="Grimwood J."/>
            <person name="Schmutz J."/>
            <person name="Rabbi I.Y."/>
            <person name="Egesi C."/>
            <person name="Nauluvula P."/>
            <person name="Lebot V."/>
            <person name="Ndunguru J."/>
            <person name="Mkamilo G."/>
            <person name="Bart R.S."/>
            <person name="Setter T.L."/>
            <person name="Gleadow R.M."/>
            <person name="Kulakow P."/>
            <person name="Ferguson M.E."/>
            <person name="Rounsley S."/>
            <person name="Rokhsar D.S."/>
        </authorList>
    </citation>
    <scope>NUCLEOTIDE SEQUENCE [LARGE SCALE GENOMIC DNA]</scope>
    <source>
        <strain evidence="2">cv. AM560-2</strain>
    </source>
</reference>
<dbReference type="EMBL" id="CM004396">
    <property type="protein sequence ID" value="OAY39682.2"/>
    <property type="molecule type" value="Genomic_DNA"/>
</dbReference>
<feature type="non-terminal residue" evidence="1">
    <location>
        <position position="1"/>
    </location>
</feature>
<evidence type="ECO:0000313" key="1">
    <source>
        <dbReference type="EMBL" id="OAY39682.2"/>
    </source>
</evidence>
<gene>
    <name evidence="1" type="ORF">MANES_10G089700v8</name>
</gene>
<organism evidence="1 2">
    <name type="scientific">Manihot esculenta</name>
    <name type="common">Cassava</name>
    <name type="synonym">Jatropha manihot</name>
    <dbReference type="NCBI Taxonomy" id="3983"/>
    <lineage>
        <taxon>Eukaryota</taxon>
        <taxon>Viridiplantae</taxon>
        <taxon>Streptophyta</taxon>
        <taxon>Embryophyta</taxon>
        <taxon>Tracheophyta</taxon>
        <taxon>Spermatophyta</taxon>
        <taxon>Magnoliopsida</taxon>
        <taxon>eudicotyledons</taxon>
        <taxon>Gunneridae</taxon>
        <taxon>Pentapetalae</taxon>
        <taxon>rosids</taxon>
        <taxon>fabids</taxon>
        <taxon>Malpighiales</taxon>
        <taxon>Euphorbiaceae</taxon>
        <taxon>Crotonoideae</taxon>
        <taxon>Manihoteae</taxon>
        <taxon>Manihot</taxon>
    </lineage>
</organism>
<name>A0ACC8D2I5_MANES</name>
<dbReference type="Proteomes" id="UP000091857">
    <property type="component" value="Chromosome 10"/>
</dbReference>
<protein>
    <submittedName>
        <fullName evidence="1">Uncharacterized protein</fullName>
    </submittedName>
</protein>
<evidence type="ECO:0000313" key="2">
    <source>
        <dbReference type="Proteomes" id="UP000091857"/>
    </source>
</evidence>
<accession>A0ACC8D2I5</accession>